<proteinExistence type="predicted"/>
<organism evidence="1">
    <name type="scientific">uncultured Caudovirales phage</name>
    <dbReference type="NCBI Taxonomy" id="2100421"/>
    <lineage>
        <taxon>Viruses</taxon>
        <taxon>Duplodnaviria</taxon>
        <taxon>Heunggongvirae</taxon>
        <taxon>Uroviricota</taxon>
        <taxon>Caudoviricetes</taxon>
        <taxon>Peduoviridae</taxon>
        <taxon>Maltschvirus</taxon>
        <taxon>Maltschvirus maltsch</taxon>
    </lineage>
</organism>
<reference evidence="1" key="1">
    <citation type="submission" date="2020-04" db="EMBL/GenBank/DDBJ databases">
        <authorList>
            <person name="Chiriac C."/>
            <person name="Salcher M."/>
            <person name="Ghai R."/>
            <person name="Kavagutti S V."/>
        </authorList>
    </citation>
    <scope>NUCLEOTIDE SEQUENCE</scope>
</reference>
<dbReference type="EMBL" id="LR796284">
    <property type="protein sequence ID" value="CAB4134317.1"/>
    <property type="molecule type" value="Genomic_DNA"/>
</dbReference>
<gene>
    <name evidence="1" type="ORF">UFOVP273_42</name>
</gene>
<accession>A0A6J5LMT5</accession>
<protein>
    <submittedName>
        <fullName evidence="1">Uncharacterized protein</fullName>
    </submittedName>
</protein>
<sequence>MLIDLLKIYQLSRAIPSGSFHVLARMAKVTEEVGEFAESTLVTNGYMRKDLKEPQAGELVDVIITAVDTWLQSNPQFDLQAAESELQTWLDTKFDKWAAKYPEIKV</sequence>
<dbReference type="SUPFAM" id="SSF101386">
    <property type="entry name" value="all-alpha NTP pyrophosphatases"/>
    <property type="match status" value="1"/>
</dbReference>
<name>A0A6J5LMT5_9CAUD</name>
<evidence type="ECO:0000313" key="1">
    <source>
        <dbReference type="EMBL" id="CAB4134317.1"/>
    </source>
</evidence>